<dbReference type="FunCoup" id="A0A1J7IJ00">
    <property type="interactions" value="531"/>
</dbReference>
<feature type="transmembrane region" description="Helical" evidence="5">
    <location>
        <begin position="56"/>
        <end position="73"/>
    </location>
</feature>
<evidence type="ECO:0000256" key="5">
    <source>
        <dbReference type="SAM" id="Phobius"/>
    </source>
</evidence>
<dbReference type="OrthoDB" id="5840532at2759"/>
<gene>
    <name evidence="7" type="ORF">CONLIGDRAFT_682491</name>
</gene>
<dbReference type="CDD" id="cd05339">
    <property type="entry name" value="17beta-HSDXI-like_SDR_c"/>
    <property type="match status" value="1"/>
</dbReference>
<dbReference type="InterPro" id="IPR002347">
    <property type="entry name" value="SDR_fam"/>
</dbReference>
<dbReference type="STRING" id="1408157.A0A1J7IJ00"/>
<dbReference type="InterPro" id="IPR020904">
    <property type="entry name" value="Sc_DH/Rdtase_CS"/>
</dbReference>
<keyword evidence="5" id="KW-1133">Transmembrane helix</keyword>
<comment type="similarity">
    <text evidence="1 4">Belongs to the short-chain dehydrogenases/reductases (SDR) family.</text>
</comment>
<evidence type="ECO:0000313" key="8">
    <source>
        <dbReference type="Proteomes" id="UP000182658"/>
    </source>
</evidence>
<reference evidence="7 8" key="1">
    <citation type="submission" date="2016-10" db="EMBL/GenBank/DDBJ databases">
        <title>Draft genome sequence of Coniochaeta ligniaria NRRL30616, a lignocellulolytic fungus for bioabatement of inhibitors in plant biomass hydrolysates.</title>
        <authorList>
            <consortium name="DOE Joint Genome Institute"/>
            <person name="Jimenez D.J."/>
            <person name="Hector R.E."/>
            <person name="Riley R."/>
            <person name="Sun H."/>
            <person name="Grigoriev I.V."/>
            <person name="Van Elsas J.D."/>
            <person name="Nichols N.N."/>
        </authorList>
    </citation>
    <scope>NUCLEOTIDE SEQUENCE [LARGE SCALE GENOMIC DNA]</scope>
    <source>
        <strain evidence="7 8">NRRL 30616</strain>
    </source>
</reference>
<organism evidence="7 8">
    <name type="scientific">Coniochaeta ligniaria NRRL 30616</name>
    <dbReference type="NCBI Taxonomy" id="1408157"/>
    <lineage>
        <taxon>Eukaryota</taxon>
        <taxon>Fungi</taxon>
        <taxon>Dikarya</taxon>
        <taxon>Ascomycota</taxon>
        <taxon>Pezizomycotina</taxon>
        <taxon>Sordariomycetes</taxon>
        <taxon>Sordariomycetidae</taxon>
        <taxon>Coniochaetales</taxon>
        <taxon>Coniochaetaceae</taxon>
        <taxon>Coniochaeta</taxon>
    </lineage>
</organism>
<evidence type="ECO:0000256" key="3">
    <source>
        <dbReference type="ARBA" id="ARBA00023002"/>
    </source>
</evidence>
<dbReference type="PANTHER" id="PTHR24322">
    <property type="entry name" value="PKSB"/>
    <property type="match status" value="1"/>
</dbReference>
<dbReference type="AlphaFoldDB" id="A0A1J7IJ00"/>
<protein>
    <submittedName>
        <fullName evidence="7">NAD(P)-binding protein</fullName>
    </submittedName>
</protein>
<evidence type="ECO:0000313" key="7">
    <source>
        <dbReference type="EMBL" id="OIW27438.1"/>
    </source>
</evidence>
<dbReference type="InParanoid" id="A0A1J7IJ00"/>
<dbReference type="Proteomes" id="UP000182658">
    <property type="component" value="Unassembled WGS sequence"/>
</dbReference>
<evidence type="ECO:0000256" key="2">
    <source>
        <dbReference type="ARBA" id="ARBA00022857"/>
    </source>
</evidence>
<keyword evidence="2" id="KW-0521">NADP</keyword>
<dbReference type="GO" id="GO:0016616">
    <property type="term" value="F:oxidoreductase activity, acting on the CH-OH group of donors, NAD or NADP as acceptor"/>
    <property type="evidence" value="ECO:0007669"/>
    <property type="project" value="TreeGrafter"/>
</dbReference>
<dbReference type="EMBL" id="KV875099">
    <property type="protein sequence ID" value="OIW27438.1"/>
    <property type="molecule type" value="Genomic_DNA"/>
</dbReference>
<dbReference type="SUPFAM" id="SSF51735">
    <property type="entry name" value="NAD(P)-binding Rossmann-fold domains"/>
    <property type="match status" value="1"/>
</dbReference>
<dbReference type="InterPro" id="IPR057326">
    <property type="entry name" value="KR_dom"/>
</dbReference>
<dbReference type="PRINTS" id="PR00081">
    <property type="entry name" value="GDHRDH"/>
</dbReference>
<proteinExistence type="inferred from homology"/>
<dbReference type="PROSITE" id="PS00061">
    <property type="entry name" value="ADH_SHORT"/>
    <property type="match status" value="1"/>
</dbReference>
<keyword evidence="8" id="KW-1185">Reference proteome</keyword>
<dbReference type="SMART" id="SM00822">
    <property type="entry name" value="PKS_KR"/>
    <property type="match status" value="1"/>
</dbReference>
<dbReference type="PANTHER" id="PTHR24322:SF736">
    <property type="entry name" value="RETINOL DEHYDROGENASE 10"/>
    <property type="match status" value="1"/>
</dbReference>
<dbReference type="PRINTS" id="PR00080">
    <property type="entry name" value="SDRFAMILY"/>
</dbReference>
<dbReference type="Pfam" id="PF00106">
    <property type="entry name" value="adh_short"/>
    <property type="match status" value="1"/>
</dbReference>
<dbReference type="InterPro" id="IPR036291">
    <property type="entry name" value="NAD(P)-bd_dom_sf"/>
</dbReference>
<evidence type="ECO:0000259" key="6">
    <source>
        <dbReference type="SMART" id="SM00822"/>
    </source>
</evidence>
<sequence>MATTFTRPPQRDTWFAPVTIDMVVKVARTSFFHPFIAWIIPLCFRAQNMMWDAPPMLVSIAWAAFISVCWIVGAINQRLAFGLPREVDLSEEVIVITGGASGLGMLVAEVYGMRGASVAVLDTREMENGESRGVTYYKCDVSDKEQVARVAGEIERDLGPPTVLINNAAIVVGKRLLDMSVSEVERSLSTNLLGHFYTLKTFLPYLTRSERGGTIVTLSSVIGHTGAAQLSDYAAAKAGVTALHKSLAAELRVSHPEIRMVLVTPGQVSTPLFYGVQTPNAFLAPVVEPVDVAKEIIAAIDNGYSTSIAMPLYARWIDWFNVLPIGVQAIARRVAGVDDGMKTFIGRKGVQSEKNGVLIEPF</sequence>
<evidence type="ECO:0000256" key="4">
    <source>
        <dbReference type="RuleBase" id="RU000363"/>
    </source>
</evidence>
<dbReference type="Gene3D" id="3.40.50.720">
    <property type="entry name" value="NAD(P)-binding Rossmann-like Domain"/>
    <property type="match status" value="1"/>
</dbReference>
<keyword evidence="5" id="KW-0812">Transmembrane</keyword>
<keyword evidence="3" id="KW-0560">Oxidoreductase</keyword>
<accession>A0A1J7IJ00</accession>
<name>A0A1J7IJ00_9PEZI</name>
<keyword evidence="5" id="KW-0472">Membrane</keyword>
<evidence type="ECO:0000256" key="1">
    <source>
        <dbReference type="ARBA" id="ARBA00006484"/>
    </source>
</evidence>
<feature type="domain" description="Ketoreductase" evidence="6">
    <location>
        <begin position="92"/>
        <end position="271"/>
    </location>
</feature>